<dbReference type="SUPFAM" id="SSF57863">
    <property type="entry name" value="ArfGap/RecO-like zinc finger"/>
    <property type="match status" value="1"/>
</dbReference>
<dbReference type="InterPro" id="IPR037278">
    <property type="entry name" value="ARFGAP/RecO"/>
</dbReference>
<dbReference type="AlphaFoldDB" id="A0A223HVK3"/>
<dbReference type="Proteomes" id="UP000214975">
    <property type="component" value="Chromosome"/>
</dbReference>
<evidence type="ECO:0000313" key="9">
    <source>
        <dbReference type="EMBL" id="AST56305.1"/>
    </source>
</evidence>
<keyword evidence="5 7" id="KW-0234">DNA repair</keyword>
<accession>A0A223HVK3</accession>
<protein>
    <recommendedName>
        <fullName evidence="2 7">DNA repair protein RecO</fullName>
    </recommendedName>
    <alternativeName>
        <fullName evidence="6 7">Recombination protein O</fullName>
    </alternativeName>
</protein>
<dbReference type="Pfam" id="PF02565">
    <property type="entry name" value="RecO_C"/>
    <property type="match status" value="1"/>
</dbReference>
<comment type="function">
    <text evidence="7">Involved in DNA repair and RecF pathway recombination.</text>
</comment>
<evidence type="ECO:0000256" key="7">
    <source>
        <dbReference type="HAMAP-Rule" id="MF_00201"/>
    </source>
</evidence>
<evidence type="ECO:0000256" key="5">
    <source>
        <dbReference type="ARBA" id="ARBA00023204"/>
    </source>
</evidence>
<evidence type="ECO:0000313" key="10">
    <source>
        <dbReference type="Proteomes" id="UP000214975"/>
    </source>
</evidence>
<dbReference type="Gene3D" id="2.40.50.140">
    <property type="entry name" value="Nucleic acid-binding proteins"/>
    <property type="match status" value="1"/>
</dbReference>
<organism evidence="9 10">
    <name type="scientific">Thermoanaerobacterium thermosaccharolyticum</name>
    <name type="common">Clostridium thermosaccharolyticum</name>
    <dbReference type="NCBI Taxonomy" id="1517"/>
    <lineage>
        <taxon>Bacteria</taxon>
        <taxon>Bacillati</taxon>
        <taxon>Bacillota</taxon>
        <taxon>Clostridia</taxon>
        <taxon>Thermoanaerobacterales</taxon>
        <taxon>Thermoanaerobacteraceae</taxon>
        <taxon>Thermoanaerobacterium</taxon>
    </lineage>
</organism>
<dbReference type="GO" id="GO:0006310">
    <property type="term" value="P:DNA recombination"/>
    <property type="evidence" value="ECO:0007669"/>
    <property type="project" value="UniProtKB-UniRule"/>
</dbReference>
<dbReference type="InterPro" id="IPR003717">
    <property type="entry name" value="RecO"/>
</dbReference>
<dbReference type="GO" id="GO:0006302">
    <property type="term" value="P:double-strand break repair"/>
    <property type="evidence" value="ECO:0007669"/>
    <property type="project" value="TreeGrafter"/>
</dbReference>
<dbReference type="Gene3D" id="1.20.1440.120">
    <property type="entry name" value="Recombination protein O, C-terminal domain"/>
    <property type="match status" value="1"/>
</dbReference>
<evidence type="ECO:0000259" key="8">
    <source>
        <dbReference type="Pfam" id="PF11967"/>
    </source>
</evidence>
<keyword evidence="3 7" id="KW-0227">DNA damage</keyword>
<keyword evidence="4 7" id="KW-0233">DNA recombination</keyword>
<dbReference type="InterPro" id="IPR042242">
    <property type="entry name" value="RecO_C"/>
</dbReference>
<reference evidence="9 10" key="1">
    <citation type="submission" date="2016-08" db="EMBL/GenBank/DDBJ databases">
        <title>A novel genetic cassette of butanologenic Thermoanaerobacterium thermosaccharolyticum that directly convert cellulose to butanol.</title>
        <authorList>
            <person name="Li T."/>
            <person name="He J."/>
        </authorList>
    </citation>
    <scope>NUCLEOTIDE SEQUENCE [LARGE SCALE GENOMIC DNA]</scope>
    <source>
        <strain evidence="9 10">TG57</strain>
    </source>
</reference>
<comment type="similarity">
    <text evidence="1 7">Belongs to the RecO family.</text>
</comment>
<dbReference type="PANTHER" id="PTHR33991:SF1">
    <property type="entry name" value="DNA REPAIR PROTEIN RECO"/>
    <property type="match status" value="1"/>
</dbReference>
<dbReference type="RefSeq" id="WP_094396639.1">
    <property type="nucleotide sequence ID" value="NZ_CP016893.1"/>
</dbReference>
<feature type="domain" description="DNA replication/recombination mediator RecO N-terminal" evidence="8">
    <location>
        <begin position="1"/>
        <end position="79"/>
    </location>
</feature>
<dbReference type="NCBIfam" id="TIGR00613">
    <property type="entry name" value="reco"/>
    <property type="match status" value="1"/>
</dbReference>
<dbReference type="EMBL" id="CP016893">
    <property type="protein sequence ID" value="AST56305.1"/>
    <property type="molecule type" value="Genomic_DNA"/>
</dbReference>
<evidence type="ECO:0000256" key="2">
    <source>
        <dbReference type="ARBA" id="ARBA00021310"/>
    </source>
</evidence>
<dbReference type="SUPFAM" id="SSF50249">
    <property type="entry name" value="Nucleic acid-binding proteins"/>
    <property type="match status" value="1"/>
</dbReference>
<evidence type="ECO:0000256" key="6">
    <source>
        <dbReference type="ARBA" id="ARBA00033409"/>
    </source>
</evidence>
<dbReference type="HAMAP" id="MF_00201">
    <property type="entry name" value="RecO"/>
    <property type="match status" value="1"/>
</dbReference>
<proteinExistence type="inferred from homology"/>
<dbReference type="InterPro" id="IPR012340">
    <property type="entry name" value="NA-bd_OB-fold"/>
</dbReference>
<evidence type="ECO:0000256" key="1">
    <source>
        <dbReference type="ARBA" id="ARBA00007452"/>
    </source>
</evidence>
<dbReference type="GO" id="GO:0043590">
    <property type="term" value="C:bacterial nucleoid"/>
    <property type="evidence" value="ECO:0007669"/>
    <property type="project" value="TreeGrafter"/>
</dbReference>
<dbReference type="PANTHER" id="PTHR33991">
    <property type="entry name" value="DNA REPAIR PROTEIN RECO"/>
    <property type="match status" value="1"/>
</dbReference>
<dbReference type="InterPro" id="IPR022572">
    <property type="entry name" value="DNA_rep/recomb_RecO_N"/>
</dbReference>
<evidence type="ECO:0000256" key="3">
    <source>
        <dbReference type="ARBA" id="ARBA00022763"/>
    </source>
</evidence>
<dbReference type="Pfam" id="PF11967">
    <property type="entry name" value="RecO_N"/>
    <property type="match status" value="1"/>
</dbReference>
<sequence length="248" mass="28638">MKFIKTESIVLKSRLIGESDKVITLFTKTNGKIQAIAKGARNSKSRFLGSSHPFSIGYYVLFQGQNYYYVDQWELIHSFLKIDDDILKLSYASYFADVVYKLLQDDDRNINIYNLLKYSLLLLEKGSINNDLLAVLFNLKFVTFMGYMPEVDCCVSCGKKDKLMYFSPAKGGVLCNNCKSAVDDILYLKRDTLNILRFLLNYGFNNIGKIVVQKATVDELDRLMTEYMNVHFDKIFQSKNFLDKIKNM</sequence>
<name>A0A223HVK3_THETR</name>
<gene>
    <name evidence="7" type="primary">recO</name>
    <name evidence="9" type="ORF">Thert_00044</name>
</gene>
<evidence type="ECO:0000256" key="4">
    <source>
        <dbReference type="ARBA" id="ARBA00023172"/>
    </source>
</evidence>